<feature type="region of interest" description="Disordered" evidence="1">
    <location>
        <begin position="26"/>
        <end position="62"/>
    </location>
</feature>
<dbReference type="Proteomes" id="UP000245720">
    <property type="component" value="Unassembled WGS sequence"/>
</dbReference>
<feature type="chain" id="PRO_5039729244" evidence="2">
    <location>
        <begin position="17"/>
        <end position="119"/>
    </location>
</feature>
<feature type="signal peptide" evidence="2">
    <location>
        <begin position="1"/>
        <end position="16"/>
    </location>
</feature>
<accession>A0A315XZ33</accession>
<gene>
    <name evidence="3" type="ORF">IE37_02691</name>
</gene>
<sequence length="119" mass="12643">MKKLLAICSIFFTVCATLTGCGDNNDGHYTDDGNGAVIEDSTTDKKYESNADNDIRDRVDDAADGIGDAGKDIIDGAGDAGKEAIDGAKDAADDIIDGLDGDKEHDEEETTSRKNRKDR</sequence>
<organism evidence="3 4">
    <name type="scientific">Ruminococcus flavefaciens</name>
    <dbReference type="NCBI Taxonomy" id="1265"/>
    <lineage>
        <taxon>Bacteria</taxon>
        <taxon>Bacillati</taxon>
        <taxon>Bacillota</taxon>
        <taxon>Clostridia</taxon>
        <taxon>Eubacteriales</taxon>
        <taxon>Oscillospiraceae</taxon>
        <taxon>Ruminococcus</taxon>
    </lineage>
</organism>
<dbReference type="OrthoDB" id="1825088at2"/>
<feature type="compositionally biased region" description="Basic and acidic residues" evidence="1">
    <location>
        <begin position="42"/>
        <end position="61"/>
    </location>
</feature>
<keyword evidence="2" id="KW-0732">Signal</keyword>
<dbReference type="EMBL" id="QGDI01000011">
    <property type="protein sequence ID" value="PWJ11042.1"/>
    <property type="molecule type" value="Genomic_DNA"/>
</dbReference>
<dbReference type="AlphaFoldDB" id="A0A315XZ33"/>
<dbReference type="RefSeq" id="WP_109727413.1">
    <property type="nucleotide sequence ID" value="NZ_CAMOTJ010000012.1"/>
</dbReference>
<evidence type="ECO:0000256" key="2">
    <source>
        <dbReference type="SAM" id="SignalP"/>
    </source>
</evidence>
<protein>
    <submittedName>
        <fullName evidence="3">Uncharacterized protein</fullName>
    </submittedName>
</protein>
<dbReference type="PROSITE" id="PS51257">
    <property type="entry name" value="PROKAR_LIPOPROTEIN"/>
    <property type="match status" value="1"/>
</dbReference>
<feature type="compositionally biased region" description="Acidic residues" evidence="1">
    <location>
        <begin position="93"/>
        <end position="109"/>
    </location>
</feature>
<proteinExistence type="predicted"/>
<reference evidence="3 4" key="1">
    <citation type="submission" date="2018-05" db="EMBL/GenBank/DDBJ databases">
        <title>The Hungate 1000. A catalogue of reference genomes from the rumen microbiome.</title>
        <authorList>
            <person name="Kelly W."/>
        </authorList>
    </citation>
    <scope>NUCLEOTIDE SEQUENCE [LARGE SCALE GENOMIC DNA]</scope>
    <source>
        <strain evidence="3 4">SAb67</strain>
    </source>
</reference>
<name>A0A315XZ33_RUMFL</name>
<evidence type="ECO:0000313" key="3">
    <source>
        <dbReference type="EMBL" id="PWJ11042.1"/>
    </source>
</evidence>
<evidence type="ECO:0000256" key="1">
    <source>
        <dbReference type="SAM" id="MobiDB-lite"/>
    </source>
</evidence>
<feature type="region of interest" description="Disordered" evidence="1">
    <location>
        <begin position="91"/>
        <end position="119"/>
    </location>
</feature>
<comment type="caution">
    <text evidence="3">The sequence shown here is derived from an EMBL/GenBank/DDBJ whole genome shotgun (WGS) entry which is preliminary data.</text>
</comment>
<evidence type="ECO:0000313" key="4">
    <source>
        <dbReference type="Proteomes" id="UP000245720"/>
    </source>
</evidence>